<keyword evidence="5 7" id="KW-0560">Oxidoreductase</keyword>
<reference evidence="10 11" key="1">
    <citation type="journal article" date="2013" name="Genome Announc.">
        <title>Draft Genome Sequence of an Alphaproteobacterium, Caenispirillum salinarum AK4(T), Isolated from a Solar Saltern.</title>
        <authorList>
            <person name="Khatri I."/>
            <person name="Singh A."/>
            <person name="Korpole S."/>
            <person name="Pinnaka A.K."/>
            <person name="Subramanian S."/>
        </authorList>
    </citation>
    <scope>NUCLEOTIDE SEQUENCE [LARGE SCALE GENOMIC DNA]</scope>
    <source>
        <strain evidence="10 11">AK4</strain>
    </source>
</reference>
<dbReference type="EMBL" id="ANHY01000006">
    <property type="protein sequence ID" value="EKV31627.1"/>
    <property type="molecule type" value="Genomic_DNA"/>
</dbReference>
<gene>
    <name evidence="10" type="ORF">C882_4000</name>
</gene>
<evidence type="ECO:0000313" key="11">
    <source>
        <dbReference type="Proteomes" id="UP000009881"/>
    </source>
</evidence>
<evidence type="ECO:0000256" key="2">
    <source>
        <dbReference type="ARBA" id="ARBA00022630"/>
    </source>
</evidence>
<organism evidence="10 11">
    <name type="scientific">Caenispirillum salinarum AK4</name>
    <dbReference type="NCBI Taxonomy" id="1238182"/>
    <lineage>
        <taxon>Bacteria</taxon>
        <taxon>Pseudomonadati</taxon>
        <taxon>Pseudomonadota</taxon>
        <taxon>Alphaproteobacteria</taxon>
        <taxon>Rhodospirillales</taxon>
        <taxon>Novispirillaceae</taxon>
        <taxon>Caenispirillum</taxon>
    </lineage>
</organism>
<dbReference type="STRING" id="1238182.C882_4000"/>
<dbReference type="OrthoDB" id="9804207at2"/>
<feature type="binding site" description="in other chain" evidence="8">
    <location>
        <begin position="140"/>
        <end position="142"/>
    </location>
    <ligand>
        <name>FMN</name>
        <dbReference type="ChEBI" id="CHEBI:58210"/>
        <note>ligand shared between dimeric partners</note>
    </ligand>
</feature>
<evidence type="ECO:0000313" key="10">
    <source>
        <dbReference type="EMBL" id="EKV31627.1"/>
    </source>
</evidence>
<feature type="binding site" description="in other chain" evidence="8">
    <location>
        <begin position="14"/>
        <end position="16"/>
    </location>
    <ligand>
        <name>FMN</name>
        <dbReference type="ChEBI" id="CHEBI:58210"/>
        <note>ligand shared between dimeric partners</note>
    </ligand>
</feature>
<evidence type="ECO:0000256" key="8">
    <source>
        <dbReference type="PIRSR" id="PIRSR000232-1"/>
    </source>
</evidence>
<evidence type="ECO:0000256" key="1">
    <source>
        <dbReference type="ARBA" id="ARBA00007118"/>
    </source>
</evidence>
<comment type="cofactor">
    <cofactor evidence="8">
        <name>FMN</name>
        <dbReference type="ChEBI" id="CHEBI:58210"/>
    </cofactor>
    <text evidence="8">Binds 1 FMN per subunit.</text>
</comment>
<feature type="domain" description="Nitroreductase" evidence="9">
    <location>
        <begin position="12"/>
        <end position="170"/>
    </location>
</feature>
<dbReference type="PANTHER" id="PTHR43821">
    <property type="entry name" value="NAD(P)H NITROREDUCTASE YDJA-RELATED"/>
    <property type="match status" value="1"/>
</dbReference>
<evidence type="ECO:0000256" key="3">
    <source>
        <dbReference type="ARBA" id="ARBA00022643"/>
    </source>
</evidence>
<evidence type="ECO:0000256" key="7">
    <source>
        <dbReference type="PIRNR" id="PIRNR000232"/>
    </source>
</evidence>
<accession>K9H259</accession>
<name>K9H259_9PROT</name>
<dbReference type="GO" id="GO:0016491">
    <property type="term" value="F:oxidoreductase activity"/>
    <property type="evidence" value="ECO:0007669"/>
    <property type="project" value="UniProtKB-UniRule"/>
</dbReference>
<keyword evidence="11" id="KW-1185">Reference proteome</keyword>
<dbReference type="InterPro" id="IPR000415">
    <property type="entry name" value="Nitroreductase-like"/>
</dbReference>
<dbReference type="PANTHER" id="PTHR43821:SF1">
    <property type="entry name" value="NAD(P)H NITROREDUCTASE YDJA-RELATED"/>
    <property type="match status" value="1"/>
</dbReference>
<comment type="similarity">
    <text evidence="1 7">Belongs to the nitroreductase family.</text>
</comment>
<dbReference type="Pfam" id="PF00881">
    <property type="entry name" value="Nitroreductase"/>
    <property type="match status" value="1"/>
</dbReference>
<dbReference type="PIRSF" id="PIRSF000232">
    <property type="entry name" value="YdjA"/>
    <property type="match status" value="1"/>
</dbReference>
<keyword evidence="4 7" id="KW-0521">NADP</keyword>
<keyword evidence="3 7" id="KW-0288">FMN</keyword>
<evidence type="ECO:0000256" key="5">
    <source>
        <dbReference type="ARBA" id="ARBA00023002"/>
    </source>
</evidence>
<dbReference type="RefSeq" id="WP_009540108.1">
    <property type="nucleotide sequence ID" value="NZ_ANHY01000006.1"/>
</dbReference>
<keyword evidence="2 7" id="KW-0285">Flavoprotein</keyword>
<protein>
    <recommendedName>
        <fullName evidence="7">Putative NAD(P)H nitroreductase</fullName>
        <ecNumber evidence="7">1.-.-.-</ecNumber>
    </recommendedName>
</protein>
<evidence type="ECO:0000256" key="6">
    <source>
        <dbReference type="ARBA" id="ARBA00023027"/>
    </source>
</evidence>
<dbReference type="SUPFAM" id="SSF55469">
    <property type="entry name" value="FMN-dependent nitroreductase-like"/>
    <property type="match status" value="1"/>
</dbReference>
<dbReference type="Gene3D" id="3.40.109.10">
    <property type="entry name" value="NADH Oxidase"/>
    <property type="match status" value="1"/>
</dbReference>
<dbReference type="Proteomes" id="UP000009881">
    <property type="component" value="Unassembled WGS sequence"/>
</dbReference>
<dbReference type="CDD" id="cd02135">
    <property type="entry name" value="YdjA-like"/>
    <property type="match status" value="1"/>
</dbReference>
<sequence length="193" mass="20625">MSSDNGLIDIILSRSSVAPRRLGPPGPSAAQIDTLIACALTAPDHGAIRPWRFLRVPAEHRDTLAEAFVAAKLEVEPEASEVAIERARKKAHKEPETIVVIFRPQPDHPVVPVQEQAMSVGAACENILLAAEAMGFGGMLLSGAEVTTQALRRTFHLEDGEELVGFIGIGTIVNPPGPKDRPAVADHLADWVP</sequence>
<dbReference type="InterPro" id="IPR029479">
    <property type="entry name" value="Nitroreductase"/>
</dbReference>
<evidence type="ECO:0000259" key="9">
    <source>
        <dbReference type="Pfam" id="PF00881"/>
    </source>
</evidence>
<proteinExistence type="inferred from homology"/>
<dbReference type="EC" id="1.-.-.-" evidence="7"/>
<keyword evidence="6 7" id="KW-0520">NAD</keyword>
<dbReference type="eggNOG" id="COG0778">
    <property type="taxonomic scope" value="Bacteria"/>
</dbReference>
<dbReference type="InterPro" id="IPR026021">
    <property type="entry name" value="YdjA-like"/>
</dbReference>
<dbReference type="AlphaFoldDB" id="K9H259"/>
<dbReference type="InterPro" id="IPR052530">
    <property type="entry name" value="NAD(P)H_nitroreductase"/>
</dbReference>
<evidence type="ECO:0000256" key="4">
    <source>
        <dbReference type="ARBA" id="ARBA00022857"/>
    </source>
</evidence>
<comment type="caution">
    <text evidence="10">The sequence shown here is derived from an EMBL/GenBank/DDBJ whole genome shotgun (WGS) entry which is preliminary data.</text>
</comment>
<feature type="binding site" evidence="8">
    <location>
        <position position="45"/>
    </location>
    <ligand>
        <name>FMN</name>
        <dbReference type="ChEBI" id="CHEBI:58210"/>
        <note>ligand shared between dimeric partners</note>
    </ligand>
</feature>